<dbReference type="Pfam" id="PF00361">
    <property type="entry name" value="Proton_antipo_M"/>
    <property type="match status" value="1"/>
</dbReference>
<feature type="transmembrane region" description="Helical" evidence="17">
    <location>
        <begin position="205"/>
        <end position="223"/>
    </location>
</feature>
<feature type="transmembrane region" description="Helical" evidence="17">
    <location>
        <begin position="257"/>
        <end position="279"/>
    </location>
</feature>
<dbReference type="InterPro" id="IPR003945">
    <property type="entry name" value="NU5C-like"/>
</dbReference>
<dbReference type="EC" id="7.1.1.2" evidence="3 17"/>
<dbReference type="GeneID" id="2847102"/>
<comment type="catalytic activity">
    <reaction evidence="16 17">
        <text>a ubiquinone + NADH + 5 H(+)(in) = a ubiquinol + NAD(+) + 4 H(+)(out)</text>
        <dbReference type="Rhea" id="RHEA:29091"/>
        <dbReference type="Rhea" id="RHEA-COMP:9565"/>
        <dbReference type="Rhea" id="RHEA-COMP:9566"/>
        <dbReference type="ChEBI" id="CHEBI:15378"/>
        <dbReference type="ChEBI" id="CHEBI:16389"/>
        <dbReference type="ChEBI" id="CHEBI:17976"/>
        <dbReference type="ChEBI" id="CHEBI:57540"/>
        <dbReference type="ChEBI" id="CHEBI:57945"/>
        <dbReference type="EC" id="7.1.1.2"/>
    </reaction>
</comment>
<feature type="domain" description="NADH:quinone oxidoreductase/Mrp antiporter transmembrane" evidence="18">
    <location>
        <begin position="101"/>
        <end position="368"/>
    </location>
</feature>
<comment type="similarity">
    <text evidence="17">Belongs to the complex I subunit 5 family.</text>
</comment>
<feature type="transmembrane region" description="Helical" evidence="17">
    <location>
        <begin position="229"/>
        <end position="250"/>
    </location>
</feature>
<feature type="transmembrane region" description="Helical" evidence="17">
    <location>
        <begin position="170"/>
        <end position="193"/>
    </location>
</feature>
<protein>
    <recommendedName>
        <fullName evidence="4 17">NADH-ubiquinone oxidoreductase chain 5</fullName>
        <ecNumber evidence="3 17">7.1.1.2</ecNumber>
    </recommendedName>
</protein>
<evidence type="ECO:0000256" key="1">
    <source>
        <dbReference type="ARBA" id="ARBA00003257"/>
    </source>
</evidence>
<comment type="function">
    <text evidence="1">Core subunit of the mitochondrial membrane respiratory chain NADH dehydrogenase (Complex I) that is believed to belong to the minimal assembly required for catalysis. Complex I functions in the transfer of electrons from NADH to the respiratory chain. The immediate electron acceptor for the enzyme is believed to be ubiquinone.</text>
</comment>
<feature type="transmembrane region" description="Helical" evidence="17">
    <location>
        <begin position="52"/>
        <end position="72"/>
    </location>
</feature>
<dbReference type="GO" id="GO:0042773">
    <property type="term" value="P:ATP synthesis coupled electron transport"/>
    <property type="evidence" value="ECO:0007669"/>
    <property type="project" value="InterPro"/>
</dbReference>
<dbReference type="Pfam" id="PF00662">
    <property type="entry name" value="Proton_antipo_N"/>
    <property type="match status" value="1"/>
</dbReference>
<keyword evidence="14 17" id="KW-0496">Mitochondrion</keyword>
<dbReference type="GO" id="GO:0008137">
    <property type="term" value="F:NADH dehydrogenase (ubiquinone) activity"/>
    <property type="evidence" value="ECO:0007669"/>
    <property type="project" value="UniProtKB-EC"/>
</dbReference>
<evidence type="ECO:0000259" key="18">
    <source>
        <dbReference type="Pfam" id="PF00361"/>
    </source>
</evidence>
<evidence type="ECO:0000256" key="7">
    <source>
        <dbReference type="ARBA" id="ARBA00022692"/>
    </source>
</evidence>
<evidence type="ECO:0000256" key="17">
    <source>
        <dbReference type="RuleBase" id="RU003404"/>
    </source>
</evidence>
<dbReference type="GO" id="GO:0003954">
    <property type="term" value="F:NADH dehydrogenase activity"/>
    <property type="evidence" value="ECO:0007669"/>
    <property type="project" value="TreeGrafter"/>
</dbReference>
<organism evidence="21">
    <name type="scientific">Songthela hangzhouensis</name>
    <dbReference type="NCBI Taxonomy" id="1649374"/>
    <lineage>
        <taxon>Eukaryota</taxon>
        <taxon>Metazoa</taxon>
        <taxon>Ecdysozoa</taxon>
        <taxon>Arthropoda</taxon>
        <taxon>Chelicerata</taxon>
        <taxon>Arachnida</taxon>
        <taxon>Araneae</taxon>
        <taxon>Mesothelae</taxon>
        <taxon>Liphistiidae</taxon>
        <taxon>Songthela</taxon>
    </lineage>
</organism>
<dbReference type="PANTHER" id="PTHR42829">
    <property type="entry name" value="NADH-UBIQUINONE OXIDOREDUCTASE CHAIN 5"/>
    <property type="match status" value="1"/>
</dbReference>
<comment type="function">
    <text evidence="17">Core subunit of the mitochondrial membrane respiratory chain NADH dehydrogenase (Complex I) which catalyzes electron transfer from NADH through the respiratory chain, using ubiquinone as an electron acceptor. Essential for the catalytic activity and assembly of complex I.</text>
</comment>
<dbReference type="CTD" id="4540"/>
<keyword evidence="13 17" id="KW-0830">Ubiquinone</keyword>
<keyword evidence="10" id="KW-0249">Electron transport</keyword>
<evidence type="ECO:0000256" key="6">
    <source>
        <dbReference type="ARBA" id="ARBA00022660"/>
    </source>
</evidence>
<dbReference type="PRINTS" id="PR01434">
    <property type="entry name" value="NADHDHGNASE5"/>
</dbReference>
<feature type="transmembrane region" description="Helical" evidence="17">
    <location>
        <begin position="324"/>
        <end position="345"/>
    </location>
</feature>
<dbReference type="PANTHER" id="PTHR42829:SF2">
    <property type="entry name" value="NADH-UBIQUINONE OXIDOREDUCTASE CHAIN 5"/>
    <property type="match status" value="1"/>
</dbReference>
<accession>Q6JT38</accession>
<name>Q6JT38_9ARAC</name>
<dbReference type="InterPro" id="IPR001516">
    <property type="entry name" value="Proton_antipo_N"/>
</dbReference>
<evidence type="ECO:0000259" key="20">
    <source>
        <dbReference type="Pfam" id="PF06455"/>
    </source>
</evidence>
<dbReference type="AlphaFoldDB" id="Q6JT38"/>
<evidence type="ECO:0000256" key="4">
    <source>
        <dbReference type="ARBA" id="ARBA00021096"/>
    </source>
</evidence>
<feature type="transmembrane region" description="Helical" evidence="17">
    <location>
        <begin position="357"/>
        <end position="378"/>
    </location>
</feature>
<keyword evidence="7 17" id="KW-0812">Transmembrane</keyword>
<keyword evidence="12 17" id="KW-0520">NAD</keyword>
<dbReference type="RefSeq" id="YP_025730.2">
    <property type="nucleotide sequence ID" value="NC_005924.1"/>
</dbReference>
<evidence type="ECO:0000256" key="11">
    <source>
        <dbReference type="ARBA" id="ARBA00022989"/>
    </source>
</evidence>
<dbReference type="Pfam" id="PF06455">
    <property type="entry name" value="NADH5_C"/>
    <property type="match status" value="1"/>
</dbReference>
<geneLocation type="mitochondrion" evidence="21"/>
<evidence type="ECO:0000256" key="8">
    <source>
        <dbReference type="ARBA" id="ARBA00022792"/>
    </source>
</evidence>
<evidence type="ECO:0000256" key="15">
    <source>
        <dbReference type="ARBA" id="ARBA00023136"/>
    </source>
</evidence>
<comment type="subcellular location">
    <subcellularLocation>
        <location evidence="2">Mitochondrion inner membrane</location>
        <topology evidence="2">Multi-pass membrane protein</topology>
    </subcellularLocation>
</comment>
<evidence type="ECO:0000256" key="16">
    <source>
        <dbReference type="ARBA" id="ARBA00049551"/>
    </source>
</evidence>
<evidence type="ECO:0000256" key="9">
    <source>
        <dbReference type="ARBA" id="ARBA00022967"/>
    </source>
</evidence>
<keyword evidence="5 17" id="KW-0813">Transport</keyword>
<evidence type="ECO:0000256" key="12">
    <source>
        <dbReference type="ARBA" id="ARBA00023027"/>
    </source>
</evidence>
<evidence type="ECO:0000256" key="5">
    <source>
        <dbReference type="ARBA" id="ARBA00022448"/>
    </source>
</evidence>
<evidence type="ECO:0000259" key="19">
    <source>
        <dbReference type="Pfam" id="PF00662"/>
    </source>
</evidence>
<keyword evidence="15 17" id="KW-0472">Membrane</keyword>
<dbReference type="EMBL" id="AY309258">
    <property type="protein sequence ID" value="AAP51140.2"/>
    <property type="molecule type" value="Genomic_DNA"/>
</dbReference>
<keyword evidence="6" id="KW-0679">Respiratory chain</keyword>
<evidence type="ECO:0000256" key="2">
    <source>
        <dbReference type="ARBA" id="ARBA00004448"/>
    </source>
</evidence>
<dbReference type="InterPro" id="IPR010934">
    <property type="entry name" value="NADH_DH_su5_C"/>
</dbReference>
<evidence type="ECO:0000256" key="3">
    <source>
        <dbReference type="ARBA" id="ARBA00012944"/>
    </source>
</evidence>
<feature type="transmembrane region" description="Helical" evidence="17">
    <location>
        <begin position="84"/>
        <end position="100"/>
    </location>
</feature>
<evidence type="ECO:0000313" key="21">
    <source>
        <dbReference type="EMBL" id="AAP51140.2"/>
    </source>
</evidence>
<feature type="transmembrane region" description="Helical" evidence="17">
    <location>
        <begin position="285"/>
        <end position="303"/>
    </location>
</feature>
<dbReference type="GO" id="GO:0005743">
    <property type="term" value="C:mitochondrial inner membrane"/>
    <property type="evidence" value="ECO:0007669"/>
    <property type="project" value="UniProtKB-SubCell"/>
</dbReference>
<sequence length="545" mass="61109">MYLKVSNILLVSSFIFLYFSLEMFLGSKIMWLDYNIIKFGMFDIKMELILDWVSMSFLSCVLFISGCVFLFSMEYMEGENEKRFIVLVLLFVLSMCLVILSGNVIFILLGWDGLGLVSFVLVIYYQNFKAFNAGMITILSNRIGDVGLLLSIGLLVKMGDWSFNFMEMNALLFFLLMLACITKSAQVPFSAWLPAAMAAPTPVSALVHSSTLVTAGVYLMIRLESSNELMLILLILSGGTMLLGGLSANWEMDFKKIVALSTLSQIGVMMFSCSLGLFMISYFHLLIHAFFKSMMFLCVGALIHSKISQDLRFYGGLKIFMPMVFMGVGISGLSLIGLPFMSGFYSSDMILEKFMEGGLMALIIAIVLISFGMTGSYMMRLAWMGMSLVNFGVAGSMNFNKGLMSKSIFLLSFMGVMLGAMMMWMMISPCLIIISGTEKFLGLCFVALGVWISSLLWWMVTFMKKLGLIMSSLWFLQSISSNNLIKNMFSGDLIFFMDRSWSEKMGPQGMFTSIFMLSMKSEVFRSKSLWLFLLSSVGWGTLMLF</sequence>
<keyword evidence="9" id="KW-1278">Translocase</keyword>
<reference evidence="21" key="1">
    <citation type="journal article" date="2005" name="J. Mol. Evol.">
        <title>The mitochondrial sequences of Heptathela hangzhouensis and Ornithoctonus huwena reveal unique gene arrangements and atypical tRNAs.</title>
        <authorList>
            <person name="Qiu Y."/>
            <person name="Song D."/>
            <person name="Zhou K."/>
            <person name="Sun H."/>
        </authorList>
    </citation>
    <scope>NUCLEOTIDE SEQUENCE</scope>
</reference>
<evidence type="ECO:0000256" key="10">
    <source>
        <dbReference type="ARBA" id="ARBA00022982"/>
    </source>
</evidence>
<keyword evidence="8" id="KW-0999">Mitochondrion inner membrane</keyword>
<evidence type="ECO:0000256" key="14">
    <source>
        <dbReference type="ARBA" id="ARBA00023128"/>
    </source>
</evidence>
<evidence type="ECO:0000256" key="13">
    <source>
        <dbReference type="ARBA" id="ARBA00023075"/>
    </source>
</evidence>
<feature type="transmembrane region" description="Helical" evidence="17">
    <location>
        <begin position="7"/>
        <end position="32"/>
    </location>
</feature>
<dbReference type="GO" id="GO:0015990">
    <property type="term" value="P:electron transport coupled proton transport"/>
    <property type="evidence" value="ECO:0007669"/>
    <property type="project" value="TreeGrafter"/>
</dbReference>
<feature type="transmembrane region" description="Helical" evidence="17">
    <location>
        <begin position="408"/>
        <end position="434"/>
    </location>
</feature>
<gene>
    <name evidence="21" type="primary">ND5</name>
</gene>
<feature type="domain" description="NADH-Ubiquinone oxidoreductase (complex I) chain 5 N-terminal" evidence="19">
    <location>
        <begin position="37"/>
        <end position="84"/>
    </location>
</feature>
<proteinExistence type="inferred from homology"/>
<dbReference type="InterPro" id="IPR001750">
    <property type="entry name" value="ND/Mrp_TM"/>
</dbReference>
<feature type="domain" description="NADH dehydrogenase subunit 5 C-terminal" evidence="20">
    <location>
        <begin position="377"/>
        <end position="544"/>
    </location>
</feature>
<keyword evidence="11 17" id="KW-1133">Transmembrane helix</keyword>
<feature type="transmembrane region" description="Helical" evidence="17">
    <location>
        <begin position="440"/>
        <end position="460"/>
    </location>
</feature>